<accession>A0A438HF06</accession>
<comment type="caution">
    <text evidence="2">The sequence shown here is derived from an EMBL/GenBank/DDBJ whole genome shotgun (WGS) entry which is preliminary data.</text>
</comment>
<dbReference type="Pfam" id="PF13976">
    <property type="entry name" value="gag_pre-integrs"/>
    <property type="match status" value="1"/>
</dbReference>
<dbReference type="AlphaFoldDB" id="A0A438HF06"/>
<evidence type="ECO:0000259" key="1">
    <source>
        <dbReference type="Pfam" id="PF13976"/>
    </source>
</evidence>
<dbReference type="EMBL" id="QGNW01000233">
    <property type="protein sequence ID" value="RVW83053.1"/>
    <property type="molecule type" value="Genomic_DNA"/>
</dbReference>
<name>A0A438HF06_VITVI</name>
<dbReference type="Proteomes" id="UP000288805">
    <property type="component" value="Unassembled WGS sequence"/>
</dbReference>
<protein>
    <recommendedName>
        <fullName evidence="1">GAG-pre-integrase domain-containing protein</fullName>
    </recommendedName>
</protein>
<sequence>MENERVFEFLAGLNRELDNVWSRVLNHRSLPSIREVFSEVRHEESRRKVMLGEHITYGPEASTLITRGPHVDLAQDSLRGLTVSIVRKRATLKTLVGLYMASPQIGSPDSPIKPMVVMPPPKPSSLAHKGTILTTLSTTSHITPWIIDSGAFDHMTDAHHLFSTYSPCTRLIIGESDWQSAKEREGLYYFNKANVSGQCPTVCNFASSPGESELLLWHKRMGHPCFQYL</sequence>
<gene>
    <name evidence="2" type="ORF">CK203_042512</name>
</gene>
<dbReference type="InterPro" id="IPR025724">
    <property type="entry name" value="GAG-pre-integrase_dom"/>
</dbReference>
<reference evidence="2 3" key="1">
    <citation type="journal article" date="2018" name="PLoS Genet.">
        <title>Population sequencing reveals clonal diversity and ancestral inbreeding in the grapevine cultivar Chardonnay.</title>
        <authorList>
            <person name="Roach M.J."/>
            <person name="Johnson D.L."/>
            <person name="Bohlmann J."/>
            <person name="van Vuuren H.J."/>
            <person name="Jones S.J."/>
            <person name="Pretorius I.S."/>
            <person name="Schmidt S.A."/>
            <person name="Borneman A.R."/>
        </authorList>
    </citation>
    <scope>NUCLEOTIDE SEQUENCE [LARGE SCALE GENOMIC DNA]</scope>
    <source>
        <strain evidence="3">cv. Chardonnay</strain>
        <tissue evidence="2">Leaf</tissue>
    </source>
</reference>
<organism evidence="2 3">
    <name type="scientific">Vitis vinifera</name>
    <name type="common">Grape</name>
    <dbReference type="NCBI Taxonomy" id="29760"/>
    <lineage>
        <taxon>Eukaryota</taxon>
        <taxon>Viridiplantae</taxon>
        <taxon>Streptophyta</taxon>
        <taxon>Embryophyta</taxon>
        <taxon>Tracheophyta</taxon>
        <taxon>Spermatophyta</taxon>
        <taxon>Magnoliopsida</taxon>
        <taxon>eudicotyledons</taxon>
        <taxon>Gunneridae</taxon>
        <taxon>Pentapetalae</taxon>
        <taxon>rosids</taxon>
        <taxon>Vitales</taxon>
        <taxon>Vitaceae</taxon>
        <taxon>Viteae</taxon>
        <taxon>Vitis</taxon>
    </lineage>
</organism>
<feature type="domain" description="GAG-pre-integrase" evidence="1">
    <location>
        <begin position="186"/>
        <end position="229"/>
    </location>
</feature>
<evidence type="ECO:0000313" key="3">
    <source>
        <dbReference type="Proteomes" id="UP000288805"/>
    </source>
</evidence>
<evidence type="ECO:0000313" key="2">
    <source>
        <dbReference type="EMBL" id="RVW83053.1"/>
    </source>
</evidence>
<proteinExistence type="predicted"/>